<evidence type="ECO:0000256" key="4">
    <source>
        <dbReference type="ARBA" id="ARBA00023157"/>
    </source>
</evidence>
<evidence type="ECO:0000256" key="9">
    <source>
        <dbReference type="SAM" id="SignalP"/>
    </source>
</evidence>
<keyword evidence="8" id="KW-0812">Transmembrane</keyword>
<accession>A0A1J1I5E1</accession>
<dbReference type="SUPFAM" id="SSF51011">
    <property type="entry name" value="Glycosyl hydrolase domain"/>
    <property type="match status" value="1"/>
</dbReference>
<evidence type="ECO:0000313" key="14">
    <source>
        <dbReference type="Proteomes" id="UP000183832"/>
    </source>
</evidence>
<dbReference type="PANTHER" id="PTHR43053">
    <property type="entry name" value="GLYCOSIDASE FAMILY 31"/>
    <property type="match status" value="1"/>
</dbReference>
<keyword evidence="8" id="KW-0472">Membrane</keyword>
<evidence type="ECO:0000256" key="6">
    <source>
        <dbReference type="ARBA" id="ARBA00023295"/>
    </source>
</evidence>
<keyword evidence="2 9" id="KW-0732">Signal</keyword>
<dbReference type="InterPro" id="IPR048395">
    <property type="entry name" value="Glyco_hydro_31_C"/>
</dbReference>
<dbReference type="InterPro" id="IPR017853">
    <property type="entry name" value="GH"/>
</dbReference>
<dbReference type="Gene3D" id="2.60.120.260">
    <property type="entry name" value="Galactose-binding domain-like"/>
    <property type="match status" value="1"/>
</dbReference>
<dbReference type="GO" id="GO:0005975">
    <property type="term" value="P:carbohydrate metabolic process"/>
    <property type="evidence" value="ECO:0007669"/>
    <property type="project" value="InterPro"/>
</dbReference>
<keyword evidence="6 7" id="KW-0326">Glycosidase</keyword>
<gene>
    <name evidence="13" type="ORF">CLUMA_CG008450</name>
</gene>
<dbReference type="InterPro" id="IPR000322">
    <property type="entry name" value="Glyco_hydro_31_TIM"/>
</dbReference>
<organism evidence="13 14">
    <name type="scientific">Clunio marinus</name>
    <dbReference type="NCBI Taxonomy" id="568069"/>
    <lineage>
        <taxon>Eukaryota</taxon>
        <taxon>Metazoa</taxon>
        <taxon>Ecdysozoa</taxon>
        <taxon>Arthropoda</taxon>
        <taxon>Hexapoda</taxon>
        <taxon>Insecta</taxon>
        <taxon>Pterygota</taxon>
        <taxon>Neoptera</taxon>
        <taxon>Endopterygota</taxon>
        <taxon>Diptera</taxon>
        <taxon>Nematocera</taxon>
        <taxon>Chironomoidea</taxon>
        <taxon>Chironomidae</taxon>
        <taxon>Clunio</taxon>
    </lineage>
</organism>
<keyword evidence="5" id="KW-0424">Laminin EGF-like domain</keyword>
<dbReference type="EMBL" id="CVRI01000040">
    <property type="protein sequence ID" value="CRK94962.1"/>
    <property type="molecule type" value="Genomic_DNA"/>
</dbReference>
<keyword evidence="8" id="KW-1133">Transmembrane helix</keyword>
<evidence type="ECO:0000313" key="13">
    <source>
        <dbReference type="EMBL" id="CRK94962.1"/>
    </source>
</evidence>
<dbReference type="InterPro" id="IPR008211">
    <property type="entry name" value="Laminin_N"/>
</dbReference>
<comment type="similarity">
    <text evidence="1 7">Belongs to the glycosyl hydrolase 31 family.</text>
</comment>
<sequence>MKINQSFILLIFSLLLLCNELLAFKCFNDDGSDSFCEPNLENAASNIEPEIVHTCCNNNNVCVNINQENEYFCGTCGPLSNQFNKSDFKSLTGTFKYCDSKDASSTLFSKGKIDFPTAVNITIDFHKSHVTKSIQITFGKNLPDNIEIYKKDSYDSDFTFHSHYESKQFVDNSVDSCLHDKYQVVYIPIGIITTGMRLVFNPLNTFEITDIAIFARFTMLIDPARKTFLVLFSVLVLGVIGFLIASIFIDFTGDVEIISLETPSVNLSTSNFRISLIKRKSDKEYLLSVYNDGNWLQDILLGTDFGDRNVEVVEIQDGFKVRTNEDNEISFTIDLNTEDFSTIYVKRKFTSKASVVTDCLHLQPDTVNWYGGPEQMDQRYPIQKFEFEDYAYVLKELEAAAVMERYWLSSNGFFILIDYEAPLFIDQNTNDTIDHICFTGKKELPYYTHNEEFEFNYRIGASKNAKETHLNVVNHLLGKPKGYPNEDMVRYPIWNSWVRYGRPINEQMIADYADEIIAHGFNRSLFDIDDFWEVCYGSLEVNQTTFPGLRSLAEDLKSKGFIVGMWIHPFVNKDCEPYFTYLNDNNFLVKSHSGSLDTSWWNSGPNEAAHIDFSNPEARSYFRQSLENLQNQYSIDIFKFDAGETTWYPEDPVLTGDPALWPSSLSRSYLELASDFGDKLEVRSAWGTQHLHIFVRMLDFDSRWGVDNGLASLIPTLIQFNMNGYPFVLPDMIGGNQYWGEVISKELFIRWLQATVFMPSLQFSVVPWQYDGETIDLSLELTSLHADYADYIIERFEMAVSDGHPVNPPIWWLDPEDKTAQTIEDEFLLGEKILAAPIVIEGATTRNIYLPVGSWKDGNSETVYEGPIWIEDYPAPLDTLPYFIREDMV</sequence>
<evidence type="ECO:0000259" key="12">
    <source>
        <dbReference type="Pfam" id="PF21365"/>
    </source>
</evidence>
<feature type="domain" description="Glycosyl hydrolase family 31 C-terminal" evidence="12">
    <location>
        <begin position="803"/>
        <end position="888"/>
    </location>
</feature>
<evidence type="ECO:0000259" key="11">
    <source>
        <dbReference type="Pfam" id="PF01055"/>
    </source>
</evidence>
<dbReference type="STRING" id="568069.A0A1J1I5E1"/>
<evidence type="ECO:0000256" key="5">
    <source>
        <dbReference type="ARBA" id="ARBA00023292"/>
    </source>
</evidence>
<dbReference type="PANTHER" id="PTHR43053:SF4">
    <property type="entry name" value="MYOGENESIS-REGULATING GLYCOSIDASE"/>
    <property type="match status" value="1"/>
</dbReference>
<dbReference type="OrthoDB" id="10070917at2759"/>
<protein>
    <submittedName>
        <fullName evidence="13">CLUMA_CG008450, isoform A</fullName>
    </submittedName>
</protein>
<feature type="transmembrane region" description="Helical" evidence="8">
    <location>
        <begin position="227"/>
        <end position="249"/>
    </location>
</feature>
<feature type="domain" description="Glycoside hydrolase family 31 TIM barrel" evidence="11">
    <location>
        <begin position="505"/>
        <end position="791"/>
    </location>
</feature>
<dbReference type="Pfam" id="PF00055">
    <property type="entry name" value="Laminin_N"/>
    <property type="match status" value="1"/>
</dbReference>
<dbReference type="GO" id="GO:0004553">
    <property type="term" value="F:hydrolase activity, hydrolyzing O-glycosyl compounds"/>
    <property type="evidence" value="ECO:0007669"/>
    <property type="project" value="InterPro"/>
</dbReference>
<reference evidence="13 14" key="1">
    <citation type="submission" date="2015-04" db="EMBL/GenBank/DDBJ databases">
        <authorList>
            <person name="Syromyatnikov M.Y."/>
            <person name="Popov V.N."/>
        </authorList>
    </citation>
    <scope>NUCLEOTIDE SEQUENCE [LARGE SCALE GENOMIC DNA]</scope>
</reference>
<keyword evidence="4" id="KW-1015">Disulfide bond</keyword>
<keyword evidence="3 7" id="KW-0378">Hydrolase</keyword>
<dbReference type="Proteomes" id="UP000183832">
    <property type="component" value="Unassembled WGS sequence"/>
</dbReference>
<feature type="chain" id="PRO_5012633747" evidence="9">
    <location>
        <begin position="24"/>
        <end position="889"/>
    </location>
</feature>
<feature type="transmembrane region" description="Helical" evidence="8">
    <location>
        <begin position="185"/>
        <end position="206"/>
    </location>
</feature>
<dbReference type="InterPro" id="IPR050985">
    <property type="entry name" value="Alpha-glycosidase_related"/>
</dbReference>
<dbReference type="InterPro" id="IPR013780">
    <property type="entry name" value="Glyco_hydro_b"/>
</dbReference>
<evidence type="ECO:0000256" key="3">
    <source>
        <dbReference type="ARBA" id="ARBA00022801"/>
    </source>
</evidence>
<evidence type="ECO:0000256" key="1">
    <source>
        <dbReference type="ARBA" id="ARBA00007806"/>
    </source>
</evidence>
<feature type="signal peptide" evidence="9">
    <location>
        <begin position="1"/>
        <end position="23"/>
    </location>
</feature>
<dbReference type="CDD" id="cd06592">
    <property type="entry name" value="GH31_NET37"/>
    <property type="match status" value="1"/>
</dbReference>
<dbReference type="Gene3D" id="2.60.40.1180">
    <property type="entry name" value="Golgi alpha-mannosidase II"/>
    <property type="match status" value="1"/>
</dbReference>
<feature type="domain" description="Laminin N-terminal" evidence="10">
    <location>
        <begin position="36"/>
        <end position="165"/>
    </location>
</feature>
<evidence type="ECO:0000256" key="8">
    <source>
        <dbReference type="SAM" id="Phobius"/>
    </source>
</evidence>
<dbReference type="Pfam" id="PF21365">
    <property type="entry name" value="Glyco_hydro_31_3rd"/>
    <property type="match status" value="1"/>
</dbReference>
<evidence type="ECO:0000259" key="10">
    <source>
        <dbReference type="Pfam" id="PF00055"/>
    </source>
</evidence>
<dbReference type="Pfam" id="PF01055">
    <property type="entry name" value="Glyco_hydro_31_2nd"/>
    <property type="match status" value="1"/>
</dbReference>
<evidence type="ECO:0000256" key="7">
    <source>
        <dbReference type="RuleBase" id="RU361185"/>
    </source>
</evidence>
<dbReference type="Gene3D" id="3.20.20.80">
    <property type="entry name" value="Glycosidases"/>
    <property type="match status" value="1"/>
</dbReference>
<keyword evidence="14" id="KW-1185">Reference proteome</keyword>
<dbReference type="SUPFAM" id="SSF51445">
    <property type="entry name" value="(Trans)glycosidases"/>
    <property type="match status" value="1"/>
</dbReference>
<proteinExistence type="inferred from homology"/>
<dbReference type="AlphaFoldDB" id="A0A1J1I5E1"/>
<name>A0A1J1I5E1_9DIPT</name>
<evidence type="ECO:0000256" key="2">
    <source>
        <dbReference type="ARBA" id="ARBA00022729"/>
    </source>
</evidence>